<organism evidence="1 2">
    <name type="scientific">Magnetospirillum aberrantis SpK</name>
    <dbReference type="NCBI Taxonomy" id="908842"/>
    <lineage>
        <taxon>Bacteria</taxon>
        <taxon>Pseudomonadati</taxon>
        <taxon>Pseudomonadota</taxon>
        <taxon>Alphaproteobacteria</taxon>
        <taxon>Rhodospirillales</taxon>
        <taxon>Rhodospirillaceae</taxon>
        <taxon>Magnetospirillum</taxon>
    </lineage>
</organism>
<dbReference type="Gene3D" id="1.20.1270.360">
    <property type="match status" value="1"/>
</dbReference>
<comment type="caution">
    <text evidence="1">The sequence shown here is derived from an EMBL/GenBank/DDBJ whole genome shotgun (WGS) entry which is preliminary data.</text>
</comment>
<dbReference type="InterPro" id="IPR005560">
    <property type="entry name" value="Csp_YhjQ"/>
</dbReference>
<dbReference type="PANTHER" id="PTHR37310:SF1">
    <property type="entry name" value="CYTOPLASMIC PROTEIN"/>
    <property type="match status" value="1"/>
</dbReference>
<dbReference type="Pfam" id="PF03860">
    <property type="entry name" value="Csp"/>
    <property type="match status" value="1"/>
</dbReference>
<dbReference type="EMBL" id="JAAIYP010000047">
    <property type="protein sequence ID" value="NFV82238.1"/>
    <property type="molecule type" value="Genomic_DNA"/>
</dbReference>
<gene>
    <name evidence="1" type="ORF">G4223_19180</name>
</gene>
<protein>
    <submittedName>
        <fullName evidence="1">Four-helix bundle copper-binding protein</fullName>
    </submittedName>
</protein>
<dbReference type="Proteomes" id="UP000480684">
    <property type="component" value="Unassembled WGS sequence"/>
</dbReference>
<sequence>MAFKACIDACDGAHRHCTEAVIHCMQQEGVSAEWELMQLLLDTADITETASDFMLRSSRQHHVIAKVTAEIATRCAEACEQHGIKDLRLVQTAKACRRAAEACEKLI</sequence>
<accession>A0A7C9QWE1</accession>
<keyword evidence="2" id="KW-1185">Reference proteome</keyword>
<dbReference type="CDD" id="cd08026">
    <property type="entry name" value="DUF326"/>
    <property type="match status" value="1"/>
</dbReference>
<dbReference type="RefSeq" id="WP_163683076.1">
    <property type="nucleotide sequence ID" value="NZ_JAAIYP010000047.1"/>
</dbReference>
<dbReference type="AlphaFoldDB" id="A0A7C9QWE1"/>
<reference evidence="1 2" key="1">
    <citation type="submission" date="2020-02" db="EMBL/GenBank/DDBJ databases">
        <authorList>
            <person name="Dziuba M."/>
            <person name="Kuznetsov B."/>
            <person name="Mardanov A."/>
            <person name="Ravin N."/>
            <person name="Grouzdev D."/>
        </authorList>
    </citation>
    <scope>NUCLEOTIDE SEQUENCE [LARGE SCALE GENOMIC DNA]</scope>
    <source>
        <strain evidence="1 2">SpK</strain>
    </source>
</reference>
<dbReference type="PANTHER" id="PTHR37310">
    <property type="entry name" value="CYTOPLASMIC PROTEIN-RELATED"/>
    <property type="match status" value="1"/>
</dbReference>
<evidence type="ECO:0000313" key="1">
    <source>
        <dbReference type="EMBL" id="NFV82238.1"/>
    </source>
</evidence>
<proteinExistence type="predicted"/>
<evidence type="ECO:0000313" key="2">
    <source>
        <dbReference type="Proteomes" id="UP000480684"/>
    </source>
</evidence>
<name>A0A7C9QWE1_9PROT</name>
<dbReference type="InterPro" id="IPR044543">
    <property type="entry name" value="YHJQ-like"/>
</dbReference>